<sequence>MEKVRKIVKHVIGTIGPTVKPSFLIVGGQKCGTTALHYYLNQHPLLLGSRPKEVNFFSNEKLYKKGLGWYKKAFINMRNPFGSIQSFEATPEYLYYTDAARRIFDFNPRMKIIILLREPIQRAYSAWNMYKYFGERKQGLPKQFYDGQENNIFHELYSHRDSFPTFEEAVYADIMKWNKLSSLQEPSFVRRGIYYPQVKRFYEMFGKENVKIIGFKDLTGANRRSTLNSILEFLNLETSTWNFLNDNKRNSRKYESPMQDVTKKSLEEFFDSYNQQLFQLINFKPNW</sequence>
<keyword evidence="2" id="KW-0325">Glycoprotein</keyword>
<gene>
    <name evidence="4" type="ORF">JMN32_00435</name>
</gene>
<keyword evidence="1" id="KW-0808">Transferase</keyword>
<protein>
    <submittedName>
        <fullName evidence="4">Sulfotransferase domain-containing protein</fullName>
    </submittedName>
</protein>
<dbReference type="EMBL" id="JAEUGD010000001">
    <property type="protein sequence ID" value="MBL6444755.1"/>
    <property type="molecule type" value="Genomic_DNA"/>
</dbReference>
<dbReference type="Proteomes" id="UP000614216">
    <property type="component" value="Unassembled WGS sequence"/>
</dbReference>
<evidence type="ECO:0000313" key="4">
    <source>
        <dbReference type="EMBL" id="MBL6444755.1"/>
    </source>
</evidence>
<dbReference type="PANTHER" id="PTHR10605:SF56">
    <property type="entry name" value="BIFUNCTIONAL HEPARAN SULFATE N-DEACETYLASE_N-SULFOTRANSFERASE"/>
    <property type="match status" value="1"/>
</dbReference>
<dbReference type="RefSeq" id="WP_202854297.1">
    <property type="nucleotide sequence ID" value="NZ_JAEUGD010000001.1"/>
</dbReference>
<dbReference type="Pfam" id="PF00685">
    <property type="entry name" value="Sulfotransfer_1"/>
    <property type="match status" value="1"/>
</dbReference>
<dbReference type="SUPFAM" id="SSF52540">
    <property type="entry name" value="P-loop containing nucleoside triphosphate hydrolases"/>
    <property type="match status" value="1"/>
</dbReference>
<keyword evidence="5" id="KW-1185">Reference proteome</keyword>
<feature type="domain" description="Sulfotransferase" evidence="3">
    <location>
        <begin position="21"/>
        <end position="269"/>
    </location>
</feature>
<evidence type="ECO:0000313" key="5">
    <source>
        <dbReference type="Proteomes" id="UP000614216"/>
    </source>
</evidence>
<name>A0A937KCA4_9BACT</name>
<dbReference type="AlphaFoldDB" id="A0A937KCA4"/>
<comment type="caution">
    <text evidence="4">The sequence shown here is derived from an EMBL/GenBank/DDBJ whole genome shotgun (WGS) entry which is preliminary data.</text>
</comment>
<evidence type="ECO:0000259" key="3">
    <source>
        <dbReference type="Pfam" id="PF00685"/>
    </source>
</evidence>
<dbReference type="Gene3D" id="3.40.50.300">
    <property type="entry name" value="P-loop containing nucleotide triphosphate hydrolases"/>
    <property type="match status" value="1"/>
</dbReference>
<dbReference type="InterPro" id="IPR037359">
    <property type="entry name" value="NST/OST"/>
</dbReference>
<proteinExistence type="predicted"/>
<evidence type="ECO:0000256" key="1">
    <source>
        <dbReference type="ARBA" id="ARBA00022679"/>
    </source>
</evidence>
<organism evidence="4 5">
    <name type="scientific">Fulvivirga marina</name>
    <dbReference type="NCBI Taxonomy" id="2494733"/>
    <lineage>
        <taxon>Bacteria</taxon>
        <taxon>Pseudomonadati</taxon>
        <taxon>Bacteroidota</taxon>
        <taxon>Cytophagia</taxon>
        <taxon>Cytophagales</taxon>
        <taxon>Fulvivirgaceae</taxon>
        <taxon>Fulvivirga</taxon>
    </lineage>
</organism>
<reference evidence="4" key="1">
    <citation type="submission" date="2021-01" db="EMBL/GenBank/DDBJ databases">
        <title>Fulvivirga kasyanovii gen. nov., sp nov., a novel member of the phylum Bacteroidetes isolated from seawater in a mussel farm.</title>
        <authorList>
            <person name="Zhao L.-H."/>
            <person name="Wang Z.-J."/>
        </authorList>
    </citation>
    <scope>NUCLEOTIDE SEQUENCE</scope>
    <source>
        <strain evidence="4">29W222</strain>
    </source>
</reference>
<accession>A0A937KCA4</accession>
<dbReference type="PANTHER" id="PTHR10605">
    <property type="entry name" value="HEPARAN SULFATE SULFOTRANSFERASE"/>
    <property type="match status" value="1"/>
</dbReference>
<dbReference type="GO" id="GO:0008146">
    <property type="term" value="F:sulfotransferase activity"/>
    <property type="evidence" value="ECO:0007669"/>
    <property type="project" value="InterPro"/>
</dbReference>
<evidence type="ECO:0000256" key="2">
    <source>
        <dbReference type="ARBA" id="ARBA00023180"/>
    </source>
</evidence>
<dbReference type="InterPro" id="IPR027417">
    <property type="entry name" value="P-loop_NTPase"/>
</dbReference>
<dbReference type="InterPro" id="IPR000863">
    <property type="entry name" value="Sulfotransferase_dom"/>
</dbReference>